<proteinExistence type="predicted"/>
<evidence type="ECO:0000256" key="1">
    <source>
        <dbReference type="SAM" id="MobiDB-lite"/>
    </source>
</evidence>
<feature type="region of interest" description="Disordered" evidence="1">
    <location>
        <begin position="154"/>
        <end position="177"/>
    </location>
</feature>
<accession>A0A8C8A3Y4</accession>
<dbReference type="Proteomes" id="UP000694552">
    <property type="component" value="Unplaced"/>
</dbReference>
<sequence>MGSTGSGLSQPSWCSSFLRKKRRQDFSHAIAALWHLNPPMAPLLNLCDERTIYYRILTGFYSTEKLPVLPAGASPGSWALGSLDPFRCVFRMFCRQTQPSASSRQAPAQHHTTVPGQSRHIPALNTTLVSPCRAAAGTHAGARPGGRYISVSVRLSGETPAGSRERASPGEEKCRGK</sequence>
<evidence type="ECO:0000313" key="2">
    <source>
        <dbReference type="Ensembl" id="ENSOSUP00000000281.1"/>
    </source>
</evidence>
<evidence type="ECO:0000313" key="3">
    <source>
        <dbReference type="Proteomes" id="UP000694552"/>
    </source>
</evidence>
<reference evidence="2" key="2">
    <citation type="submission" date="2025-09" db="UniProtKB">
        <authorList>
            <consortium name="Ensembl"/>
        </authorList>
    </citation>
    <scope>IDENTIFICATION</scope>
</reference>
<dbReference type="AlphaFoldDB" id="A0A8C8A3Y4"/>
<organism evidence="2 3">
    <name type="scientific">Otus sunia</name>
    <name type="common">Oriental scops-owl</name>
    <dbReference type="NCBI Taxonomy" id="257818"/>
    <lineage>
        <taxon>Eukaryota</taxon>
        <taxon>Metazoa</taxon>
        <taxon>Chordata</taxon>
        <taxon>Craniata</taxon>
        <taxon>Vertebrata</taxon>
        <taxon>Euteleostomi</taxon>
        <taxon>Archelosauria</taxon>
        <taxon>Archosauria</taxon>
        <taxon>Dinosauria</taxon>
        <taxon>Saurischia</taxon>
        <taxon>Theropoda</taxon>
        <taxon>Coelurosauria</taxon>
        <taxon>Aves</taxon>
        <taxon>Neognathae</taxon>
        <taxon>Neoaves</taxon>
        <taxon>Telluraves</taxon>
        <taxon>Strigiformes</taxon>
        <taxon>Strigidae</taxon>
        <taxon>Otus</taxon>
    </lineage>
</organism>
<dbReference type="Ensembl" id="ENSOSUT00000000288.1">
    <property type="protein sequence ID" value="ENSOSUP00000000281.1"/>
    <property type="gene ID" value="ENSOSUG00000000227.1"/>
</dbReference>
<feature type="compositionally biased region" description="Basic and acidic residues" evidence="1">
    <location>
        <begin position="163"/>
        <end position="177"/>
    </location>
</feature>
<protein>
    <submittedName>
        <fullName evidence="2">Uncharacterized protein</fullName>
    </submittedName>
</protein>
<keyword evidence="3" id="KW-1185">Reference proteome</keyword>
<reference evidence="2" key="1">
    <citation type="submission" date="2025-08" db="UniProtKB">
        <authorList>
            <consortium name="Ensembl"/>
        </authorList>
    </citation>
    <scope>IDENTIFICATION</scope>
</reference>
<name>A0A8C8A3Y4_9STRI</name>